<dbReference type="PANTHER" id="PTHR34003:SF2">
    <property type="entry name" value="SNOAL-LIKE DOMAIN-CONTAINING PROTEIN"/>
    <property type="match status" value="1"/>
</dbReference>
<proteinExistence type="predicted"/>
<sequence length="131" mass="15615">MSENNRIHELLEFFKTNPPPEEVYNRYYDENVVVQENMQPPRVGRTLSIERQKLMNANVQEIHDFQINAVLVDGDRSMVEMHLDATTKDGYHFHLEEVGLQTWKDGRIIHERYFYDPASFEGKTKEYNLMH</sequence>
<feature type="domain" description="SnoaL-like" evidence="1">
    <location>
        <begin position="50"/>
        <end position="115"/>
    </location>
</feature>
<evidence type="ECO:0000259" key="1">
    <source>
        <dbReference type="Pfam" id="PF20409"/>
    </source>
</evidence>
<dbReference type="Proteomes" id="UP000218238">
    <property type="component" value="Unassembled WGS sequence"/>
</dbReference>
<dbReference type="OrthoDB" id="9809735at2"/>
<dbReference type="SUPFAM" id="SSF54427">
    <property type="entry name" value="NTF2-like"/>
    <property type="match status" value="1"/>
</dbReference>
<keyword evidence="3" id="KW-1185">Reference proteome</keyword>
<name>A0A2A2TI70_9CYAN</name>
<reference evidence="2 3" key="1">
    <citation type="submission" date="2017-08" db="EMBL/GenBank/DDBJ databases">
        <title>Draft genome sequence of filamentous cyanobacterium Calothrix elsteri CCALA 953.</title>
        <authorList>
            <person name="Gagunashvili A.N."/>
            <person name="Elster J."/>
            <person name="Andresson O.S."/>
        </authorList>
    </citation>
    <scope>NUCLEOTIDE SEQUENCE [LARGE SCALE GENOMIC DNA]</scope>
    <source>
        <strain evidence="2 3">CCALA 953</strain>
    </source>
</reference>
<dbReference type="AlphaFoldDB" id="A0A2A2TI70"/>
<evidence type="ECO:0000313" key="3">
    <source>
        <dbReference type="Proteomes" id="UP000218238"/>
    </source>
</evidence>
<organism evidence="2 3">
    <name type="scientific">Brunnivagina elsteri CCALA 953</name>
    <dbReference type="NCBI Taxonomy" id="987040"/>
    <lineage>
        <taxon>Bacteria</taxon>
        <taxon>Bacillati</taxon>
        <taxon>Cyanobacteriota</taxon>
        <taxon>Cyanophyceae</taxon>
        <taxon>Nostocales</taxon>
        <taxon>Calotrichaceae</taxon>
        <taxon>Brunnivagina</taxon>
    </lineage>
</organism>
<dbReference type="PANTHER" id="PTHR34003">
    <property type="entry name" value="BLL2395 PROTEIN"/>
    <property type="match status" value="1"/>
</dbReference>
<gene>
    <name evidence="2" type="ORF">CK510_13935</name>
</gene>
<dbReference type="RefSeq" id="WP_095722270.1">
    <property type="nucleotide sequence ID" value="NZ_NTFS01000140.1"/>
</dbReference>
<dbReference type="Gene3D" id="3.10.450.50">
    <property type="match status" value="1"/>
</dbReference>
<comment type="caution">
    <text evidence="2">The sequence shown here is derived from an EMBL/GenBank/DDBJ whole genome shotgun (WGS) entry which is preliminary data.</text>
</comment>
<protein>
    <submittedName>
        <fullName evidence="2">Polyketide cyclase</fullName>
    </submittedName>
</protein>
<dbReference type="Pfam" id="PF20409">
    <property type="entry name" value="SnoaL_5"/>
    <property type="match status" value="1"/>
</dbReference>
<evidence type="ECO:0000313" key="2">
    <source>
        <dbReference type="EMBL" id="PAX53444.1"/>
    </source>
</evidence>
<accession>A0A2A2TI70</accession>
<dbReference type="EMBL" id="NTFS01000140">
    <property type="protein sequence ID" value="PAX53444.1"/>
    <property type="molecule type" value="Genomic_DNA"/>
</dbReference>
<dbReference type="InterPro" id="IPR032710">
    <property type="entry name" value="NTF2-like_dom_sf"/>
</dbReference>
<dbReference type="InterPro" id="IPR046860">
    <property type="entry name" value="SnoaL_5"/>
</dbReference>